<reference evidence="1" key="1">
    <citation type="journal article" date="2025" name="Int. J. Syst. Evol. Microbiol.">
        <title>Inconstantimicrobium mannanitabidum sp. nov., a novel member of the family Clostridiaceae isolated from anoxic soil under the treatment of reductive soil disinfestation.</title>
        <authorList>
            <person name="Ueki A."/>
            <person name="Tonouchi A."/>
            <person name="Honma S."/>
            <person name="Kaku N."/>
            <person name="Ueki K."/>
        </authorList>
    </citation>
    <scope>NUCLEOTIDE SEQUENCE</scope>
    <source>
        <strain evidence="1">TW13</strain>
    </source>
</reference>
<evidence type="ECO:0000313" key="1">
    <source>
        <dbReference type="EMBL" id="GKX68527.1"/>
    </source>
</evidence>
<comment type="caution">
    <text evidence="1">The sequence shown here is derived from an EMBL/GenBank/DDBJ whole genome shotgun (WGS) entry which is preliminary data.</text>
</comment>
<organism evidence="1 2">
    <name type="scientific">Inconstantimicrobium mannanitabidum</name>
    <dbReference type="NCBI Taxonomy" id="1604901"/>
    <lineage>
        <taxon>Bacteria</taxon>
        <taxon>Bacillati</taxon>
        <taxon>Bacillota</taxon>
        <taxon>Clostridia</taxon>
        <taxon>Eubacteriales</taxon>
        <taxon>Clostridiaceae</taxon>
        <taxon>Inconstantimicrobium</taxon>
    </lineage>
</organism>
<gene>
    <name evidence="1" type="ORF">rsdtw13_37850</name>
</gene>
<dbReference type="Proteomes" id="UP001058074">
    <property type="component" value="Unassembled WGS sequence"/>
</dbReference>
<accession>A0ACB5RHI7</accession>
<keyword evidence="2" id="KW-1185">Reference proteome</keyword>
<proteinExistence type="predicted"/>
<name>A0ACB5RHI7_9CLOT</name>
<protein>
    <submittedName>
        <fullName evidence="1">Lipase</fullName>
    </submittedName>
</protein>
<evidence type="ECO:0000313" key="2">
    <source>
        <dbReference type="Proteomes" id="UP001058074"/>
    </source>
</evidence>
<sequence>MSKSKNTRIIDFPLNLDTALENHSLINKKNCKLLNTCSNNYPIVMVHGHMGWGSNELFGLNYWGGFFSLKDYLNRNDFTVFTPTIGPISSNWDRACELFAYLKGGIVDYGEAHSKKYGHARYGRTYPGVYPELGSKSENGTIKKIHLIGHSMGGQTIRVLTQLLEKGNADELEVTPESNISELFKGRNSWVSSITTLATPHDGTPLARETSKFIPFIQQFLASLGAITGVTDLIYNPYFDYSLDQWGLHKEHTESLKDYVDKVISSNLWNETKDFSLWELTPEGAKELNSWISLQDNVYYFSLACLNTHKDLLTKHQIHNITMLPQLIPTSEFIGSFTSNNSNEVTITNDWWPNDGLVSVISAQGPHQGSRDTIINFNKIPQKGAWNYLGTKQRTDHSDIVSLYKFHPELKHEYLKLAEMLASLPN</sequence>
<dbReference type="EMBL" id="BROD01000001">
    <property type="protein sequence ID" value="GKX68527.1"/>
    <property type="molecule type" value="Genomic_DNA"/>
</dbReference>